<dbReference type="AlphaFoldDB" id="A0A0P7BQ40"/>
<dbReference type="PROSITE" id="PS50157">
    <property type="entry name" value="ZINC_FINGER_C2H2_2"/>
    <property type="match status" value="1"/>
</dbReference>
<keyword evidence="5" id="KW-1185">Reference proteome</keyword>
<reference evidence="4 5" key="1">
    <citation type="submission" date="2015-09" db="EMBL/GenBank/DDBJ databases">
        <title>Draft genome of a European isolate of the apple canker pathogen Neonectria ditissima.</title>
        <authorList>
            <person name="Gomez-Cortecero A."/>
            <person name="Harrison R.J."/>
            <person name="Armitage A.D."/>
        </authorList>
    </citation>
    <scope>NUCLEOTIDE SEQUENCE [LARGE SCALE GENOMIC DNA]</scope>
    <source>
        <strain evidence="4 5">R09/05</strain>
    </source>
</reference>
<dbReference type="Pfam" id="PF06985">
    <property type="entry name" value="HET"/>
    <property type="match status" value="1"/>
</dbReference>
<dbReference type="InterPro" id="IPR010730">
    <property type="entry name" value="HET"/>
</dbReference>
<gene>
    <name evidence="4" type="ORF">AK830_g3522</name>
</gene>
<dbReference type="Gene3D" id="3.30.160.60">
    <property type="entry name" value="Classic Zinc Finger"/>
    <property type="match status" value="1"/>
</dbReference>
<proteinExistence type="predicted"/>
<keyword evidence="1" id="KW-0479">Metal-binding</keyword>
<dbReference type="GO" id="GO:0008270">
    <property type="term" value="F:zinc ion binding"/>
    <property type="evidence" value="ECO:0007669"/>
    <property type="project" value="UniProtKB-KW"/>
</dbReference>
<keyword evidence="1" id="KW-0862">Zinc</keyword>
<dbReference type="STRING" id="78410.A0A0P7BQ40"/>
<feature type="region of interest" description="Disordered" evidence="2">
    <location>
        <begin position="403"/>
        <end position="436"/>
    </location>
</feature>
<accession>A0A0P7BQ40</accession>
<evidence type="ECO:0000256" key="1">
    <source>
        <dbReference type="PROSITE-ProRule" id="PRU00042"/>
    </source>
</evidence>
<dbReference type="InterPro" id="IPR013087">
    <property type="entry name" value="Znf_C2H2_type"/>
</dbReference>
<dbReference type="InterPro" id="IPR058525">
    <property type="entry name" value="DUF8212"/>
</dbReference>
<comment type="caution">
    <text evidence="4">The sequence shown here is derived from an EMBL/GenBank/DDBJ whole genome shotgun (WGS) entry which is preliminary data.</text>
</comment>
<dbReference type="OrthoDB" id="5241264at2759"/>
<name>A0A0P7BQ40_9HYPO</name>
<evidence type="ECO:0000313" key="5">
    <source>
        <dbReference type="Proteomes" id="UP000050424"/>
    </source>
</evidence>
<protein>
    <recommendedName>
        <fullName evidence="3">C2H2-type domain-containing protein</fullName>
    </recommendedName>
</protein>
<dbReference type="EMBL" id="LKCW01000039">
    <property type="protein sequence ID" value="KPM43048.1"/>
    <property type="molecule type" value="Genomic_DNA"/>
</dbReference>
<evidence type="ECO:0000313" key="4">
    <source>
        <dbReference type="EMBL" id="KPM43048.1"/>
    </source>
</evidence>
<feature type="compositionally biased region" description="Low complexity" evidence="2">
    <location>
        <begin position="511"/>
        <end position="528"/>
    </location>
</feature>
<keyword evidence="1" id="KW-0863">Zinc-finger</keyword>
<feature type="compositionally biased region" description="Polar residues" evidence="2">
    <location>
        <begin position="423"/>
        <end position="436"/>
    </location>
</feature>
<feature type="domain" description="C2H2-type" evidence="3">
    <location>
        <begin position="669"/>
        <end position="692"/>
    </location>
</feature>
<evidence type="ECO:0000256" key="2">
    <source>
        <dbReference type="SAM" id="MobiDB-lite"/>
    </source>
</evidence>
<evidence type="ECO:0000259" key="3">
    <source>
        <dbReference type="PROSITE" id="PS50157"/>
    </source>
</evidence>
<feature type="compositionally biased region" description="Polar residues" evidence="2">
    <location>
        <begin position="484"/>
        <end position="495"/>
    </location>
</feature>
<dbReference type="Proteomes" id="UP000050424">
    <property type="component" value="Unassembled WGS sequence"/>
</dbReference>
<organism evidence="4 5">
    <name type="scientific">Neonectria ditissima</name>
    <dbReference type="NCBI Taxonomy" id="78410"/>
    <lineage>
        <taxon>Eukaryota</taxon>
        <taxon>Fungi</taxon>
        <taxon>Dikarya</taxon>
        <taxon>Ascomycota</taxon>
        <taxon>Pezizomycotina</taxon>
        <taxon>Sordariomycetes</taxon>
        <taxon>Hypocreomycetidae</taxon>
        <taxon>Hypocreales</taxon>
        <taxon>Nectriaceae</taxon>
        <taxon>Neonectria</taxon>
    </lineage>
</organism>
<dbReference type="PANTHER" id="PTHR10622">
    <property type="entry name" value="HET DOMAIN-CONTAINING PROTEIN"/>
    <property type="match status" value="1"/>
</dbReference>
<dbReference type="PANTHER" id="PTHR10622:SF12">
    <property type="entry name" value="HET DOMAIN-CONTAINING PROTEIN"/>
    <property type="match status" value="1"/>
</dbReference>
<feature type="region of interest" description="Disordered" evidence="2">
    <location>
        <begin position="484"/>
        <end position="540"/>
    </location>
</feature>
<sequence length="833" mass="92772">MWLVNTVTFNLHQYDPTARNPPYATLSHSSQGQGPNFRDLCNSDSWNLSAISHLPGIDTIFKACSKARTLGLGMLWADSVCVDRSSTADISEAVNSQFQICKNAQVCLVYLSDVNAHETPEDAGEAPDALGNIPNPARYIEHSEWIKGVWMLQELIGSKQLQFYDNRWNYIGSKKSLLPFFSSALRIDAAVLENSECLPDFSIGRRMSWAAQLSASRPEDVAYSLLGIFGVSMTIIYGEGHRAFHRLQEEILRDTNDATLFAWQSTGTQKYRGLLANSPSEFHHFSIHSQSMSLRVPGCIQTSSAGILIDDTFGVHNAGQEIVLCLSGQRSQDGSETGVGIPLREWNNRFVRSTPYLVLNLRELPKGAPRRICISRDVSTRSSAAIALKSPSHLVSLNELALPQSEGSGRKRDANGTPLPDACTSSPRHVNTNDATSVDKNECAALGRYTFSGTVEIDNIDASMASQKSTILLARLVPFKSLRRNQTTDKTSTYQERPRRPYKSRKRPIRESSSSTTVESSGSSNSSELEGEGSEPCSVSFRESPDWDLVRPLASIGEELTQYGINKFLQWVASTEPAASVSAERCSQSPPTRKRIKAECFEKHIDVESCTDSEDAGTIFVHTPGTKSVLSCPFELRRPERYQACLKQGGFSSIRNLLRHLWAAHRLPYYCPICGKVFTESGACDDHIRKNTCDLRADTKVEGVSASQLRRLGRISDPFQSKEKQWYSIWKILFPGADRPLVPHISSKVEKCIRLLRNYWLKDGQDVVSSFLASKDDQTNRSRFNEEDQWILKQKVLNQMVDKLYDEVTSCKNKEQGIGRLGGLENVLRGMAA</sequence>
<dbReference type="Pfam" id="PF26640">
    <property type="entry name" value="DUF8212"/>
    <property type="match status" value="1"/>
</dbReference>